<keyword evidence="3" id="KW-1185">Reference proteome</keyword>
<sequence length="301" mass="33643">MNDTELSVIDAFDKSLIEGLTQFVNEISHFAGLFAAIFMIILIGVKVVTYFVNPSSNMDPYILVKPILIIIALVLYNTLVDILLFKPTGFVEEVIETAACKVTGNPNIGEFKKLFAKCMTPAQHFDEGESVGESIWDLLSANPILELIHLLIYIIAGMVAAYIMLRQVVLKGVYLVLGILVIPFSLIPGNEEILKRWFFGFLAVLLWVPVLRILQTIMILINFADTDGWGPWIAVVLQVCMIFFVLQVPKYANFLVSGSGDNDTSDWLTFIGREAYYRYFPSMKIGGGGSTGRERNRRGNN</sequence>
<protein>
    <submittedName>
        <fullName evidence="2">Uncharacterized protein</fullName>
    </submittedName>
</protein>
<keyword evidence="1" id="KW-1133">Transmembrane helix</keyword>
<feature type="transmembrane region" description="Helical" evidence="1">
    <location>
        <begin position="63"/>
        <end position="85"/>
    </location>
</feature>
<dbReference type="EMBL" id="CP094358">
    <property type="protein sequence ID" value="UOB18431.1"/>
    <property type="molecule type" value="Genomic_DNA"/>
</dbReference>
<keyword evidence="1" id="KW-0472">Membrane</keyword>
<dbReference type="KEGG" id="fbm:MQE35_03865"/>
<evidence type="ECO:0000313" key="3">
    <source>
        <dbReference type="Proteomes" id="UP000831290"/>
    </source>
</evidence>
<feature type="transmembrane region" description="Helical" evidence="1">
    <location>
        <begin position="199"/>
        <end position="223"/>
    </location>
</feature>
<feature type="transmembrane region" description="Helical" evidence="1">
    <location>
        <begin position="169"/>
        <end position="187"/>
    </location>
</feature>
<name>A0A9E7CTP8_9FLAO</name>
<feature type="transmembrane region" description="Helical" evidence="1">
    <location>
        <begin position="30"/>
        <end position="51"/>
    </location>
</feature>
<keyword evidence="1" id="KW-0812">Transmembrane</keyword>
<accession>A0A9E7CTP8</accession>
<evidence type="ECO:0000313" key="2">
    <source>
        <dbReference type="EMBL" id="UOB18431.1"/>
    </source>
</evidence>
<feature type="transmembrane region" description="Helical" evidence="1">
    <location>
        <begin position="144"/>
        <end position="163"/>
    </location>
</feature>
<feature type="transmembrane region" description="Helical" evidence="1">
    <location>
        <begin position="229"/>
        <end position="246"/>
    </location>
</feature>
<evidence type="ECO:0000256" key="1">
    <source>
        <dbReference type="SAM" id="Phobius"/>
    </source>
</evidence>
<gene>
    <name evidence="2" type="ORF">MQE35_03865</name>
</gene>
<organism evidence="2 3">
    <name type="scientific">Abyssalbus ytuae</name>
    <dbReference type="NCBI Taxonomy" id="2926907"/>
    <lineage>
        <taxon>Bacteria</taxon>
        <taxon>Pseudomonadati</taxon>
        <taxon>Bacteroidota</taxon>
        <taxon>Flavobacteriia</taxon>
        <taxon>Flavobacteriales</taxon>
        <taxon>Flavobacteriaceae</taxon>
        <taxon>Abyssalbus</taxon>
    </lineage>
</organism>
<dbReference type="AlphaFoldDB" id="A0A9E7CTP8"/>
<reference evidence="2" key="1">
    <citation type="submission" date="2022-03" db="EMBL/GenBank/DDBJ databases">
        <title>Description of Abyssus ytuae gen. nov., sp. nov., a novel member of the family Flavobacteriaceae isolated from the sediment of Mariana Trench.</title>
        <authorList>
            <person name="Zhang J."/>
            <person name="Xu X."/>
        </authorList>
    </citation>
    <scope>NUCLEOTIDE SEQUENCE</scope>
    <source>
        <strain evidence="2">MT3330</strain>
    </source>
</reference>
<proteinExistence type="predicted"/>
<dbReference type="Proteomes" id="UP000831290">
    <property type="component" value="Chromosome"/>
</dbReference>
<dbReference type="RefSeq" id="WP_255844649.1">
    <property type="nucleotide sequence ID" value="NZ_CP094358.1"/>
</dbReference>